<dbReference type="RefSeq" id="WP_190267156.1">
    <property type="nucleotide sequence ID" value="NZ_BAABAD010000004.1"/>
</dbReference>
<keyword evidence="1" id="KW-1133">Transmembrane helix</keyword>
<gene>
    <name evidence="2" type="ORF">IDF66_13130</name>
</gene>
<keyword evidence="3" id="KW-1185">Reference proteome</keyword>
<accession>A0ABR7WCK5</accession>
<feature type="transmembrane region" description="Helical" evidence="1">
    <location>
        <begin position="110"/>
        <end position="130"/>
    </location>
</feature>
<feature type="transmembrane region" description="Helical" evidence="1">
    <location>
        <begin position="21"/>
        <end position="41"/>
    </location>
</feature>
<sequence>MTADDDLPPRNSLGDKDSRERVLVIILALAGVMSTLALSVLPVLADVSHSPGFTALIGSVNTAGYLATIVVAARSPLRWVLVRRVALVMVGFAVAAAVAAATILDENAGPGFLLSMSALMAAVIAALSYLRIS</sequence>
<feature type="transmembrane region" description="Helical" evidence="1">
    <location>
        <begin position="85"/>
        <end position="104"/>
    </location>
</feature>
<keyword evidence="1" id="KW-0812">Transmembrane</keyword>
<keyword evidence="1" id="KW-0472">Membrane</keyword>
<dbReference type="EMBL" id="JACWMS010000002">
    <property type="protein sequence ID" value="MBD1320525.1"/>
    <property type="molecule type" value="Genomic_DNA"/>
</dbReference>
<evidence type="ECO:0000313" key="3">
    <source>
        <dbReference type="Proteomes" id="UP000602395"/>
    </source>
</evidence>
<dbReference type="Proteomes" id="UP000602395">
    <property type="component" value="Unassembled WGS sequence"/>
</dbReference>
<proteinExistence type="predicted"/>
<organism evidence="2 3">
    <name type="scientific">Gordonia hankookensis</name>
    <dbReference type="NCBI Taxonomy" id="589403"/>
    <lineage>
        <taxon>Bacteria</taxon>
        <taxon>Bacillati</taxon>
        <taxon>Actinomycetota</taxon>
        <taxon>Actinomycetes</taxon>
        <taxon>Mycobacteriales</taxon>
        <taxon>Gordoniaceae</taxon>
        <taxon>Gordonia</taxon>
    </lineage>
</organism>
<protein>
    <recommendedName>
        <fullName evidence="4">MFS transporter</fullName>
    </recommendedName>
</protein>
<reference evidence="2 3" key="1">
    <citation type="submission" date="2020-09" db="EMBL/GenBank/DDBJ databases">
        <title>Novel species in genus Gordonia.</title>
        <authorList>
            <person name="Zhang G."/>
        </authorList>
    </citation>
    <scope>NUCLEOTIDE SEQUENCE [LARGE SCALE GENOMIC DNA]</scope>
    <source>
        <strain evidence="2 3">ON-33</strain>
    </source>
</reference>
<comment type="caution">
    <text evidence="2">The sequence shown here is derived from an EMBL/GenBank/DDBJ whole genome shotgun (WGS) entry which is preliminary data.</text>
</comment>
<name>A0ABR7WCK5_9ACTN</name>
<feature type="transmembrane region" description="Helical" evidence="1">
    <location>
        <begin position="53"/>
        <end position="73"/>
    </location>
</feature>
<evidence type="ECO:0000256" key="1">
    <source>
        <dbReference type="SAM" id="Phobius"/>
    </source>
</evidence>
<evidence type="ECO:0000313" key="2">
    <source>
        <dbReference type="EMBL" id="MBD1320525.1"/>
    </source>
</evidence>
<evidence type="ECO:0008006" key="4">
    <source>
        <dbReference type="Google" id="ProtNLM"/>
    </source>
</evidence>